<dbReference type="EMBL" id="BSTX01000002">
    <property type="protein sequence ID" value="GLZ79131.1"/>
    <property type="molecule type" value="Genomic_DNA"/>
</dbReference>
<comment type="caution">
    <text evidence="1">The sequence shown here is derived from an EMBL/GenBank/DDBJ whole genome shotgun (WGS) entry which is preliminary data.</text>
</comment>
<gene>
    <name evidence="1" type="ORF">Afil01_39380</name>
</gene>
<dbReference type="AlphaFoldDB" id="A0A9W6WB13"/>
<protein>
    <recommendedName>
        <fullName evidence="3">Dihydroorotate dehydrogenase</fullName>
    </recommendedName>
</protein>
<dbReference type="Pfam" id="PF18963">
    <property type="entry name" value="DUF5703"/>
    <property type="match status" value="1"/>
</dbReference>
<accession>A0A9W6WB13</accession>
<name>A0A9W6WB13_9ACTN</name>
<proteinExistence type="predicted"/>
<dbReference type="InterPro" id="IPR043758">
    <property type="entry name" value="DUF5703"/>
</dbReference>
<sequence length="90" mass="9895">MAFTGERVHYVGMDEMDAGADESSTDAYEYVPLRIGGEVDPLTAQARLSVAAEYGGWELARVARYPGGERKVTLRRRRTRTGIGLPGLSY</sequence>
<organism evidence="1 2">
    <name type="scientific">Actinorhabdospora filicis</name>
    <dbReference type="NCBI Taxonomy" id="1785913"/>
    <lineage>
        <taxon>Bacteria</taxon>
        <taxon>Bacillati</taxon>
        <taxon>Actinomycetota</taxon>
        <taxon>Actinomycetes</taxon>
        <taxon>Micromonosporales</taxon>
        <taxon>Micromonosporaceae</taxon>
        <taxon>Actinorhabdospora</taxon>
    </lineage>
</organism>
<dbReference type="Proteomes" id="UP001165079">
    <property type="component" value="Unassembled WGS sequence"/>
</dbReference>
<reference evidence="1" key="1">
    <citation type="submission" date="2023-03" db="EMBL/GenBank/DDBJ databases">
        <title>Actinorhabdospora filicis NBRC 111898.</title>
        <authorList>
            <person name="Ichikawa N."/>
            <person name="Sato H."/>
            <person name="Tonouchi N."/>
        </authorList>
    </citation>
    <scope>NUCLEOTIDE SEQUENCE</scope>
    <source>
        <strain evidence="1">NBRC 111898</strain>
    </source>
</reference>
<evidence type="ECO:0008006" key="3">
    <source>
        <dbReference type="Google" id="ProtNLM"/>
    </source>
</evidence>
<keyword evidence="2" id="KW-1185">Reference proteome</keyword>
<evidence type="ECO:0000313" key="1">
    <source>
        <dbReference type="EMBL" id="GLZ79131.1"/>
    </source>
</evidence>
<evidence type="ECO:0000313" key="2">
    <source>
        <dbReference type="Proteomes" id="UP001165079"/>
    </source>
</evidence>